<dbReference type="Pfam" id="PF25879">
    <property type="entry name" value="WHD_LYAR"/>
    <property type="match status" value="1"/>
</dbReference>
<dbReference type="EMBL" id="JBGBPQ010000003">
    <property type="protein sequence ID" value="KAL1526421.1"/>
    <property type="molecule type" value="Genomic_DNA"/>
</dbReference>
<feature type="region of interest" description="Disordered" evidence="3">
    <location>
        <begin position="84"/>
        <end position="115"/>
    </location>
</feature>
<sequence length="192" mass="20949">MEAKKLASLHAQLEEGAASRGGKTGGLGFDAKDAKAQKSKQKASGAVAAGHWDPWARPVEYELKKVNRSAGTLTSMFVRGETMGGTIEKERAAAPEASDGEETPKKKSRAAHRDADKKFNWRKAIKKELKTAGGCKRLKQLRQAVCTAFLGHARAPDSAAVKESARLIFRKRLTKLDDILVVENGQVRLRKQ</sequence>
<keyword evidence="6" id="KW-1185">Reference proteome</keyword>
<proteinExistence type="predicted"/>
<evidence type="ECO:0000256" key="3">
    <source>
        <dbReference type="SAM" id="MobiDB-lite"/>
    </source>
</evidence>
<accession>A0AB34JZW1</accession>
<keyword evidence="2" id="KW-0539">Nucleus</keyword>
<feature type="domain" description="Cell growth-regulating nucleolar protein-like winged helix" evidence="4">
    <location>
        <begin position="117"/>
        <end position="190"/>
    </location>
</feature>
<comment type="subcellular location">
    <subcellularLocation>
        <location evidence="1">Nucleus</location>
    </subcellularLocation>
</comment>
<evidence type="ECO:0000313" key="5">
    <source>
        <dbReference type="EMBL" id="KAL1526421.1"/>
    </source>
</evidence>
<organism evidence="5 6">
    <name type="scientific">Prymnesium parvum</name>
    <name type="common">Toxic golden alga</name>
    <dbReference type="NCBI Taxonomy" id="97485"/>
    <lineage>
        <taxon>Eukaryota</taxon>
        <taxon>Haptista</taxon>
        <taxon>Haptophyta</taxon>
        <taxon>Prymnesiophyceae</taxon>
        <taxon>Prymnesiales</taxon>
        <taxon>Prymnesiaceae</taxon>
        <taxon>Prymnesium</taxon>
    </lineage>
</organism>
<evidence type="ECO:0000259" key="4">
    <source>
        <dbReference type="Pfam" id="PF25879"/>
    </source>
</evidence>
<evidence type="ECO:0000256" key="1">
    <source>
        <dbReference type="ARBA" id="ARBA00004123"/>
    </source>
</evidence>
<reference evidence="5 6" key="1">
    <citation type="journal article" date="2024" name="Science">
        <title>Giant polyketide synthase enzymes in the biosynthesis of giant marine polyether toxins.</title>
        <authorList>
            <person name="Fallon T.R."/>
            <person name="Shende V.V."/>
            <person name="Wierzbicki I.H."/>
            <person name="Pendleton A.L."/>
            <person name="Watervoot N.F."/>
            <person name="Auber R.P."/>
            <person name="Gonzalez D.J."/>
            <person name="Wisecaver J.H."/>
            <person name="Moore B.S."/>
        </authorList>
    </citation>
    <scope>NUCLEOTIDE SEQUENCE [LARGE SCALE GENOMIC DNA]</scope>
    <source>
        <strain evidence="5 6">12B1</strain>
    </source>
</reference>
<dbReference type="InterPro" id="IPR058719">
    <property type="entry name" value="WHD_LYAR"/>
</dbReference>
<evidence type="ECO:0000313" key="6">
    <source>
        <dbReference type="Proteomes" id="UP001515480"/>
    </source>
</evidence>
<evidence type="ECO:0000256" key="2">
    <source>
        <dbReference type="ARBA" id="ARBA00023242"/>
    </source>
</evidence>
<name>A0AB34JZW1_PRYPA</name>
<protein>
    <recommendedName>
        <fullName evidence="4">Cell growth-regulating nucleolar protein-like winged helix domain-containing protein</fullName>
    </recommendedName>
</protein>
<dbReference type="Proteomes" id="UP001515480">
    <property type="component" value="Unassembled WGS sequence"/>
</dbReference>
<gene>
    <name evidence="5" type="ORF">AB1Y20_015133</name>
</gene>
<feature type="region of interest" description="Disordered" evidence="3">
    <location>
        <begin position="14"/>
        <end position="49"/>
    </location>
</feature>
<dbReference type="AlphaFoldDB" id="A0AB34JZW1"/>
<comment type="caution">
    <text evidence="5">The sequence shown here is derived from an EMBL/GenBank/DDBJ whole genome shotgun (WGS) entry which is preliminary data.</text>
</comment>